<evidence type="ECO:0000313" key="1">
    <source>
        <dbReference type="EMBL" id="ASV88561.1"/>
    </source>
</evidence>
<dbReference type="AlphaFoldDB" id="A0A248UQ79"/>
<dbReference type="Proteomes" id="UP000215256">
    <property type="component" value="Plasmid unnamed1"/>
</dbReference>
<geneLocation type="plasmid" evidence="1 2">
    <name>unnamed1</name>
</geneLocation>
<accession>A0A248UQ79</accession>
<reference evidence="1 2" key="1">
    <citation type="submission" date="2017-07" db="EMBL/GenBank/DDBJ databases">
        <title>Phylogenetic study on the rhizospheric bacterium Ochrobactrum sp. A44.</title>
        <authorList>
            <person name="Krzyzanowska D.M."/>
            <person name="Ossowicki A."/>
            <person name="Rajewska M."/>
            <person name="Maciag T."/>
            <person name="Kaczynski Z."/>
            <person name="Czerwicka M."/>
            <person name="Jafra S."/>
        </authorList>
    </citation>
    <scope>NUCLEOTIDE SEQUENCE [LARGE SCALE GENOMIC DNA]</scope>
    <source>
        <strain evidence="1 2">A44</strain>
        <plasmid evidence="1 2">unnamed1</plasmid>
    </source>
</reference>
<evidence type="ECO:0000313" key="2">
    <source>
        <dbReference type="Proteomes" id="UP000215256"/>
    </source>
</evidence>
<protein>
    <submittedName>
        <fullName evidence="1">Uncharacterized protein</fullName>
    </submittedName>
</protein>
<proteinExistence type="predicted"/>
<sequence>MIGNITSFNGIGLSRHVIPLSKPVDRHYGLLFPDAAHDSEAYAVATRNRGG</sequence>
<dbReference type="KEGG" id="och:CES85_3432"/>
<name>A0A248UQ79_9HYPH</name>
<gene>
    <name evidence="1" type="ORF">CES85_3432</name>
</gene>
<dbReference type="EMBL" id="CP022605">
    <property type="protein sequence ID" value="ASV88561.1"/>
    <property type="molecule type" value="Genomic_DNA"/>
</dbReference>
<keyword evidence="1" id="KW-0614">Plasmid</keyword>
<organism evidence="1 2">
    <name type="scientific">Ochrobactrum quorumnocens</name>
    <dbReference type="NCBI Taxonomy" id="271865"/>
    <lineage>
        <taxon>Bacteria</taxon>
        <taxon>Pseudomonadati</taxon>
        <taxon>Pseudomonadota</taxon>
        <taxon>Alphaproteobacteria</taxon>
        <taxon>Hyphomicrobiales</taxon>
        <taxon>Brucellaceae</taxon>
        <taxon>Brucella/Ochrobactrum group</taxon>
        <taxon>Ochrobactrum</taxon>
    </lineage>
</organism>